<accession>A0AAN9MV60</accession>
<sequence>MHADNDKTDQGIRDPPKLQTSPYNFQNYKQAKLDSIIEPFAPGNPSLSLVSLVDRAILTITAQNVDLFQLVGPQPRCKISANKEMRLGEHLSLAWGICWDLLSHDSSPKWVLVGLVGRPKAYTQVHTYKFVKGGIKTGVLVGDF</sequence>
<evidence type="ECO:0000256" key="1">
    <source>
        <dbReference type="SAM" id="MobiDB-lite"/>
    </source>
</evidence>
<keyword evidence="3" id="KW-1185">Reference proteome</keyword>
<evidence type="ECO:0000313" key="3">
    <source>
        <dbReference type="Proteomes" id="UP001367508"/>
    </source>
</evidence>
<feature type="compositionally biased region" description="Basic and acidic residues" evidence="1">
    <location>
        <begin position="1"/>
        <end position="16"/>
    </location>
</feature>
<dbReference type="EMBL" id="JAYMYQ010000001">
    <property type="protein sequence ID" value="KAK7361605.1"/>
    <property type="molecule type" value="Genomic_DNA"/>
</dbReference>
<organism evidence="2 3">
    <name type="scientific">Canavalia gladiata</name>
    <name type="common">Sword bean</name>
    <name type="synonym">Dolichos gladiatus</name>
    <dbReference type="NCBI Taxonomy" id="3824"/>
    <lineage>
        <taxon>Eukaryota</taxon>
        <taxon>Viridiplantae</taxon>
        <taxon>Streptophyta</taxon>
        <taxon>Embryophyta</taxon>
        <taxon>Tracheophyta</taxon>
        <taxon>Spermatophyta</taxon>
        <taxon>Magnoliopsida</taxon>
        <taxon>eudicotyledons</taxon>
        <taxon>Gunneridae</taxon>
        <taxon>Pentapetalae</taxon>
        <taxon>rosids</taxon>
        <taxon>fabids</taxon>
        <taxon>Fabales</taxon>
        <taxon>Fabaceae</taxon>
        <taxon>Papilionoideae</taxon>
        <taxon>50 kb inversion clade</taxon>
        <taxon>NPAAA clade</taxon>
        <taxon>indigoferoid/millettioid clade</taxon>
        <taxon>Phaseoleae</taxon>
        <taxon>Canavalia</taxon>
    </lineage>
</organism>
<name>A0AAN9MV60_CANGL</name>
<gene>
    <name evidence="2" type="ORF">VNO77_03675</name>
</gene>
<evidence type="ECO:0000313" key="2">
    <source>
        <dbReference type="EMBL" id="KAK7361605.1"/>
    </source>
</evidence>
<proteinExistence type="predicted"/>
<comment type="caution">
    <text evidence="2">The sequence shown here is derived from an EMBL/GenBank/DDBJ whole genome shotgun (WGS) entry which is preliminary data.</text>
</comment>
<dbReference type="Proteomes" id="UP001367508">
    <property type="component" value="Unassembled WGS sequence"/>
</dbReference>
<feature type="region of interest" description="Disordered" evidence="1">
    <location>
        <begin position="1"/>
        <end position="22"/>
    </location>
</feature>
<protein>
    <submittedName>
        <fullName evidence="2">Uncharacterized protein</fullName>
    </submittedName>
</protein>
<dbReference type="AlphaFoldDB" id="A0AAN9MV60"/>
<reference evidence="2 3" key="1">
    <citation type="submission" date="2024-01" db="EMBL/GenBank/DDBJ databases">
        <title>The genomes of 5 underutilized Papilionoideae crops provide insights into root nodulation and disease resistanc.</title>
        <authorList>
            <person name="Jiang F."/>
        </authorList>
    </citation>
    <scope>NUCLEOTIDE SEQUENCE [LARGE SCALE GENOMIC DNA]</scope>
    <source>
        <strain evidence="2">LVBAO_FW01</strain>
        <tissue evidence="2">Leaves</tissue>
    </source>
</reference>